<feature type="transmembrane region" description="Helical" evidence="9">
    <location>
        <begin position="186"/>
        <end position="206"/>
    </location>
</feature>
<gene>
    <name evidence="13" type="ORF">Vbra_14502</name>
</gene>
<feature type="chain" id="PRO_5005188109" description="ABC transporter domain-containing protein" evidence="10">
    <location>
        <begin position="33"/>
        <end position="845"/>
    </location>
</feature>
<evidence type="ECO:0000256" key="6">
    <source>
        <dbReference type="ARBA" id="ARBA00022989"/>
    </source>
</evidence>
<protein>
    <recommendedName>
        <fullName evidence="15">ABC transporter domain-containing protein</fullName>
    </recommendedName>
</protein>
<dbReference type="CDD" id="cd03223">
    <property type="entry name" value="ABCD_peroxisomal_ALDP"/>
    <property type="match status" value="1"/>
</dbReference>
<evidence type="ECO:0000259" key="11">
    <source>
        <dbReference type="PROSITE" id="PS50893"/>
    </source>
</evidence>
<dbReference type="OrthoDB" id="422637at2759"/>
<comment type="similarity">
    <text evidence="1">Belongs to the ABC transporter superfamily. ABCD family. Peroxisomal fatty acyl CoA transporter (TC 3.A.1.203) subfamily.</text>
</comment>
<evidence type="ECO:0000256" key="9">
    <source>
        <dbReference type="SAM" id="Phobius"/>
    </source>
</evidence>
<dbReference type="SMART" id="SM00382">
    <property type="entry name" value="AAA"/>
    <property type="match status" value="1"/>
</dbReference>
<evidence type="ECO:0000256" key="8">
    <source>
        <dbReference type="SAM" id="MobiDB-lite"/>
    </source>
</evidence>
<evidence type="ECO:0000256" key="7">
    <source>
        <dbReference type="ARBA" id="ARBA00023136"/>
    </source>
</evidence>
<feature type="transmembrane region" description="Helical" evidence="9">
    <location>
        <begin position="262"/>
        <end position="281"/>
    </location>
</feature>
<dbReference type="InterPro" id="IPR036640">
    <property type="entry name" value="ABC1_TM_sf"/>
</dbReference>
<dbReference type="InterPro" id="IPR003439">
    <property type="entry name" value="ABC_transporter-like_ATP-bd"/>
</dbReference>
<dbReference type="PROSITE" id="PS00211">
    <property type="entry name" value="ABC_TRANSPORTER_1"/>
    <property type="match status" value="1"/>
</dbReference>
<dbReference type="VEuPathDB" id="CryptoDB:Vbra_14502"/>
<evidence type="ECO:0000256" key="2">
    <source>
        <dbReference type="ARBA" id="ARBA00022448"/>
    </source>
</evidence>
<dbReference type="Gene3D" id="1.20.1560.10">
    <property type="entry name" value="ABC transporter type 1, transmembrane domain"/>
    <property type="match status" value="1"/>
</dbReference>
<feature type="region of interest" description="Disordered" evidence="8">
    <location>
        <begin position="492"/>
        <end position="515"/>
    </location>
</feature>
<feature type="compositionally biased region" description="Basic and acidic residues" evidence="8">
    <location>
        <begin position="648"/>
        <end position="658"/>
    </location>
</feature>
<feature type="region of interest" description="Disordered" evidence="8">
    <location>
        <begin position="49"/>
        <end position="95"/>
    </location>
</feature>
<dbReference type="InterPro" id="IPR017871">
    <property type="entry name" value="ABC_transporter-like_CS"/>
</dbReference>
<dbReference type="Proteomes" id="UP000041254">
    <property type="component" value="Unassembled WGS sequence"/>
</dbReference>
<accession>A0A0G4F544</accession>
<organism evidence="13 14">
    <name type="scientific">Vitrella brassicaformis (strain CCMP3155)</name>
    <dbReference type="NCBI Taxonomy" id="1169540"/>
    <lineage>
        <taxon>Eukaryota</taxon>
        <taxon>Sar</taxon>
        <taxon>Alveolata</taxon>
        <taxon>Colpodellida</taxon>
        <taxon>Vitrellaceae</taxon>
        <taxon>Vitrella</taxon>
    </lineage>
</organism>
<dbReference type="STRING" id="1169540.A0A0G4F544"/>
<sequence length="845" mass="95042">MVCLESPRSERQSHCLLLLIVAAAAAVQRSVAFVPSPLIRTAPLSARPSRSSVSLSSMEPRLRHRSQIAQQAHRDHRTGGPDGGNAADEDKKGNKGDFFPFRKDEIESESRNLQFVETTTLRKQLKIFKALAWPYFQKESRARQQFGLVILLTLLNSGVSVLFSYIGRDFWNALSEKNEELFNTMLLRFFGALVAGIPITVFYTFVRRRLGLEWRQWMTTEVMKEYYAHRSYYLIESNKEIDNPDQRIAEDINSFTNVSLDFFITCMTSVIDFLAFSAILYSIDPNLFLAAFLYSSVGTYFTVTIGRQLVGLNFEQLQKEADLRYSLVRVRENAESVAFYGGEEIEGMENERRLNRAVSNYRDIIGVQRNLEFFTVGYRYIIQILPAFVVAPRYFAGAIELGVISQSYGAFNHILSDLSIFVNQFERISAFSAGVDRLGQFVDFLEMQRRRSVAIRNDTLTTATQTEEVVSNGLPASGVLRRADTISTAAGSSHDLMMGSTGEIPPSTGEESTISLPPSTAGVWLAKTTEGLFKMPIDEEKENGFPSQIRTLALPGATLVMRDVMVKTPDESRTLTRDLSLTLSEGEHMLIVGNSGTGKSSLLRAIAGLWTNGKGWIERPPPGEMFFLPQRPYCTLGTLRDQLLYPRTPKDKTTDKQGGDSSPTSVSTADSPTNHNHNHNHNGRRKDAHHHHSASAGSRLPSIDEEEEYISDESLLAILEKVRLGDMVRRVAEADQLPNGLDAVRDWSDMLSLGEQQRLAFARLLANRPRLAVLDEATSALDLGTEEAMYKTMAEELPRLTYVSVGHRPSLLKFHEQKLRLFPDGTYDFERIMRDAEARREYQTL</sequence>
<evidence type="ECO:0008006" key="15">
    <source>
        <dbReference type="Google" id="ProtNLM"/>
    </source>
</evidence>
<keyword evidence="6 9" id="KW-1133">Transmembrane helix</keyword>
<dbReference type="Pfam" id="PF06472">
    <property type="entry name" value="ABC_membrane_2"/>
    <property type="match status" value="1"/>
</dbReference>
<feature type="domain" description="ABC transmembrane type-1" evidence="12">
    <location>
        <begin position="148"/>
        <end position="430"/>
    </location>
</feature>
<dbReference type="InterPro" id="IPR003593">
    <property type="entry name" value="AAA+_ATPase"/>
</dbReference>
<dbReference type="Pfam" id="PF00005">
    <property type="entry name" value="ABC_tran"/>
    <property type="match status" value="1"/>
</dbReference>
<dbReference type="SUPFAM" id="SSF90123">
    <property type="entry name" value="ABC transporter transmembrane region"/>
    <property type="match status" value="1"/>
</dbReference>
<feature type="compositionally biased region" description="Basic residues" evidence="8">
    <location>
        <begin position="676"/>
        <end position="693"/>
    </location>
</feature>
<dbReference type="PANTHER" id="PTHR11384">
    <property type="entry name" value="ATP-BINDING CASSETTE, SUB-FAMILY D MEMBER"/>
    <property type="match status" value="1"/>
</dbReference>
<keyword evidence="7 9" id="KW-0472">Membrane</keyword>
<dbReference type="InterPro" id="IPR050835">
    <property type="entry name" value="ABC_transporter_sub-D"/>
</dbReference>
<dbReference type="PANTHER" id="PTHR11384:SF59">
    <property type="entry name" value="LYSOSOMAL COBALAMIN TRANSPORTER ABCD4"/>
    <property type="match status" value="1"/>
</dbReference>
<dbReference type="GO" id="GO:0016020">
    <property type="term" value="C:membrane"/>
    <property type="evidence" value="ECO:0007669"/>
    <property type="project" value="InterPro"/>
</dbReference>
<dbReference type="OMA" id="KQFHDME"/>
<reference evidence="13 14" key="1">
    <citation type="submission" date="2014-11" db="EMBL/GenBank/DDBJ databases">
        <authorList>
            <person name="Zhu J."/>
            <person name="Qi W."/>
            <person name="Song R."/>
        </authorList>
    </citation>
    <scope>NUCLEOTIDE SEQUENCE [LARGE SCALE GENOMIC DNA]</scope>
</reference>
<dbReference type="AlphaFoldDB" id="A0A0G4F544"/>
<dbReference type="Gene3D" id="3.40.50.300">
    <property type="entry name" value="P-loop containing nucleotide triphosphate hydrolases"/>
    <property type="match status" value="1"/>
</dbReference>
<evidence type="ECO:0000259" key="12">
    <source>
        <dbReference type="PROSITE" id="PS50929"/>
    </source>
</evidence>
<evidence type="ECO:0000256" key="4">
    <source>
        <dbReference type="ARBA" id="ARBA00022741"/>
    </source>
</evidence>
<dbReference type="GO" id="GO:0140359">
    <property type="term" value="F:ABC-type transporter activity"/>
    <property type="evidence" value="ECO:0007669"/>
    <property type="project" value="InterPro"/>
</dbReference>
<keyword evidence="5" id="KW-0067">ATP-binding</keyword>
<evidence type="ECO:0000256" key="3">
    <source>
        <dbReference type="ARBA" id="ARBA00022692"/>
    </source>
</evidence>
<dbReference type="InParanoid" id="A0A0G4F544"/>
<dbReference type="GO" id="GO:0016887">
    <property type="term" value="F:ATP hydrolysis activity"/>
    <property type="evidence" value="ECO:0007669"/>
    <property type="project" value="InterPro"/>
</dbReference>
<feature type="compositionally biased region" description="Polar residues" evidence="8">
    <location>
        <begin position="659"/>
        <end position="673"/>
    </location>
</feature>
<dbReference type="SUPFAM" id="SSF52540">
    <property type="entry name" value="P-loop containing nucleoside triphosphate hydrolases"/>
    <property type="match status" value="1"/>
</dbReference>
<evidence type="ECO:0000256" key="5">
    <source>
        <dbReference type="ARBA" id="ARBA00022840"/>
    </source>
</evidence>
<keyword evidence="10" id="KW-0732">Signal</keyword>
<dbReference type="PhylomeDB" id="A0A0G4F544"/>
<dbReference type="EMBL" id="CDMY01000376">
    <property type="protein sequence ID" value="CEM07606.1"/>
    <property type="molecule type" value="Genomic_DNA"/>
</dbReference>
<dbReference type="PROSITE" id="PS50893">
    <property type="entry name" value="ABC_TRANSPORTER_2"/>
    <property type="match status" value="1"/>
</dbReference>
<proteinExistence type="inferred from homology"/>
<name>A0A0G4F544_VITBC</name>
<feature type="transmembrane region" description="Helical" evidence="9">
    <location>
        <begin position="146"/>
        <end position="166"/>
    </location>
</feature>
<keyword evidence="2" id="KW-0813">Transport</keyword>
<feature type="signal peptide" evidence="10">
    <location>
        <begin position="1"/>
        <end position="32"/>
    </location>
</feature>
<dbReference type="InterPro" id="IPR027417">
    <property type="entry name" value="P-loop_NTPase"/>
</dbReference>
<feature type="domain" description="ABC transporter" evidence="11">
    <location>
        <begin position="559"/>
        <end position="845"/>
    </location>
</feature>
<keyword evidence="4" id="KW-0547">Nucleotide-binding</keyword>
<evidence type="ECO:0000256" key="10">
    <source>
        <dbReference type="SAM" id="SignalP"/>
    </source>
</evidence>
<evidence type="ECO:0000256" key="1">
    <source>
        <dbReference type="ARBA" id="ARBA00008575"/>
    </source>
</evidence>
<keyword evidence="3 9" id="KW-0812">Transmembrane</keyword>
<evidence type="ECO:0000313" key="14">
    <source>
        <dbReference type="Proteomes" id="UP000041254"/>
    </source>
</evidence>
<keyword evidence="14" id="KW-1185">Reference proteome</keyword>
<evidence type="ECO:0000313" key="13">
    <source>
        <dbReference type="EMBL" id="CEM07606.1"/>
    </source>
</evidence>
<feature type="region of interest" description="Disordered" evidence="8">
    <location>
        <begin position="644"/>
        <end position="705"/>
    </location>
</feature>
<dbReference type="GO" id="GO:0005524">
    <property type="term" value="F:ATP binding"/>
    <property type="evidence" value="ECO:0007669"/>
    <property type="project" value="UniProtKB-KW"/>
</dbReference>
<dbReference type="PROSITE" id="PS50929">
    <property type="entry name" value="ABC_TM1F"/>
    <property type="match status" value="1"/>
</dbReference>
<dbReference type="InterPro" id="IPR011527">
    <property type="entry name" value="ABC1_TM_dom"/>
</dbReference>